<evidence type="ECO:0000313" key="4">
    <source>
        <dbReference type="Proteomes" id="UP001597186"/>
    </source>
</evidence>
<proteinExistence type="predicted"/>
<dbReference type="RefSeq" id="WP_379917061.1">
    <property type="nucleotide sequence ID" value="NZ_JBHUDD010000137.1"/>
</dbReference>
<organism evidence="3 4">
    <name type="scientific">Lacimonas salitolerans</name>
    <dbReference type="NCBI Taxonomy" id="1323750"/>
    <lineage>
        <taxon>Bacteria</taxon>
        <taxon>Pseudomonadati</taxon>
        <taxon>Pseudomonadota</taxon>
        <taxon>Alphaproteobacteria</taxon>
        <taxon>Rhodobacterales</taxon>
        <taxon>Paracoccaceae</taxon>
        <taxon>Lacimonas</taxon>
    </lineage>
</organism>
<comment type="caution">
    <text evidence="3">The sequence shown here is derived from an EMBL/GenBank/DDBJ whole genome shotgun (WGS) entry which is preliminary data.</text>
</comment>
<gene>
    <name evidence="3" type="ORF">ACFTOW_14865</name>
</gene>
<dbReference type="InterPro" id="IPR036779">
    <property type="entry name" value="LysM_dom_sf"/>
</dbReference>
<feature type="chain" id="PRO_5045929534" evidence="1">
    <location>
        <begin position="29"/>
        <end position="120"/>
    </location>
</feature>
<dbReference type="EMBL" id="JBHUDD010000137">
    <property type="protein sequence ID" value="MFD1510667.1"/>
    <property type="molecule type" value="Genomic_DNA"/>
</dbReference>
<feature type="signal peptide" evidence="1">
    <location>
        <begin position="1"/>
        <end position="28"/>
    </location>
</feature>
<dbReference type="Proteomes" id="UP001597186">
    <property type="component" value="Unassembled WGS sequence"/>
</dbReference>
<accession>A0ABW4EGY7</accession>
<name>A0ABW4EGY7_9RHOB</name>
<dbReference type="Gene3D" id="3.10.350.10">
    <property type="entry name" value="LysM domain"/>
    <property type="match status" value="1"/>
</dbReference>
<protein>
    <submittedName>
        <fullName evidence="3">FimV family protein</fullName>
    </submittedName>
</protein>
<keyword evidence="1" id="KW-0732">Signal</keyword>
<dbReference type="InterPro" id="IPR018392">
    <property type="entry name" value="LysM"/>
</dbReference>
<sequence>MTEGNRMIRSISYWSAALLITIAAPAHAQDPDLVLRYNSDLLAGGVSENRHHVQQGETLYSILLTHFGHNADLPSLARATLALNPRAFRGGDMNRLLAGQTITLPHGAAGPSEPDDIHFF</sequence>
<evidence type="ECO:0000256" key="1">
    <source>
        <dbReference type="SAM" id="SignalP"/>
    </source>
</evidence>
<reference evidence="4" key="1">
    <citation type="journal article" date="2019" name="Int. J. Syst. Evol. Microbiol.">
        <title>The Global Catalogue of Microorganisms (GCM) 10K type strain sequencing project: providing services to taxonomists for standard genome sequencing and annotation.</title>
        <authorList>
            <consortium name="The Broad Institute Genomics Platform"/>
            <consortium name="The Broad Institute Genome Sequencing Center for Infectious Disease"/>
            <person name="Wu L."/>
            <person name="Ma J."/>
        </authorList>
    </citation>
    <scope>NUCLEOTIDE SEQUENCE [LARGE SCALE GENOMIC DNA]</scope>
    <source>
        <strain evidence="4">CGMCC 1.12477</strain>
    </source>
</reference>
<keyword evidence="4" id="KW-1185">Reference proteome</keyword>
<evidence type="ECO:0000313" key="3">
    <source>
        <dbReference type="EMBL" id="MFD1510667.1"/>
    </source>
</evidence>
<dbReference type="CDD" id="cd00118">
    <property type="entry name" value="LysM"/>
    <property type="match status" value="1"/>
</dbReference>
<dbReference type="PROSITE" id="PS51782">
    <property type="entry name" value="LYSM"/>
    <property type="match status" value="1"/>
</dbReference>
<feature type="domain" description="LysM" evidence="2">
    <location>
        <begin position="49"/>
        <end position="104"/>
    </location>
</feature>
<evidence type="ECO:0000259" key="2">
    <source>
        <dbReference type="PROSITE" id="PS51782"/>
    </source>
</evidence>